<proteinExistence type="predicted"/>
<keyword evidence="2" id="KW-1185">Reference proteome</keyword>
<reference evidence="1" key="1">
    <citation type="submission" date="2017-04" db="EMBL/GenBank/DDBJ databases">
        <authorList>
            <person name="Varghese N."/>
            <person name="Submissions S."/>
        </authorList>
    </citation>
    <scope>NUCLEOTIDE SEQUENCE</scope>
    <source>
        <strain evidence="1">WTE2008</strain>
    </source>
</reference>
<protein>
    <submittedName>
        <fullName evidence="1">Ubiquinone/menaquinone biosynthesis C-methylase UbiE</fullName>
    </submittedName>
</protein>
<organism evidence="1 2">
    <name type="scientific">Aristaeella lactis</name>
    <dbReference type="NCBI Taxonomy" id="3046383"/>
    <lineage>
        <taxon>Bacteria</taxon>
        <taxon>Bacillati</taxon>
        <taxon>Bacillota</taxon>
        <taxon>Clostridia</taxon>
        <taxon>Eubacteriales</taxon>
        <taxon>Aristaeellaceae</taxon>
        <taxon>Aristaeella</taxon>
    </lineage>
</organism>
<keyword evidence="1" id="KW-0830">Ubiquinone</keyword>
<sequence length="275" mass="31724">MDLHDYKDVAENYDRYLEVMYAHNDHHEHFREFYLDLARRYGSGGVVDVACGTGAVLLYLAERGIEVDGTDLSEEMCKVAKAKAEKLGLPLNIIPADMTKFSSGRKYSLAIIARSGFMHLPNQELQIAALRNLRDQLFPGGILTLNTFDPWPPMQAAQMQTSPEDYSFRLEYVNADGNREKIYNAISYNPYTQQMYGNWKFEEYNDKGEVIGERVRPLLMRQTNRWEMFLLAKLCGFEVLDIYRGYNGDKENLKDPSSAAKFNSNLIWILKRKDD</sequence>
<dbReference type="Proteomes" id="UP000192328">
    <property type="component" value="Unassembled WGS sequence"/>
</dbReference>
<evidence type="ECO:0000313" key="2">
    <source>
        <dbReference type="Proteomes" id="UP000192328"/>
    </source>
</evidence>
<dbReference type="EMBL" id="FWXZ01000003">
    <property type="protein sequence ID" value="SMC66445.1"/>
    <property type="molecule type" value="Genomic_DNA"/>
</dbReference>
<accession>A0AC61PM09</accession>
<comment type="caution">
    <text evidence="1">The sequence shown here is derived from an EMBL/GenBank/DDBJ whole genome shotgun (WGS) entry which is preliminary data.</text>
</comment>
<gene>
    <name evidence="1" type="ORF">SAMN06297397_1820</name>
</gene>
<evidence type="ECO:0000313" key="1">
    <source>
        <dbReference type="EMBL" id="SMC66445.1"/>
    </source>
</evidence>
<name>A0AC61PM09_9FIRM</name>